<protein>
    <submittedName>
        <fullName evidence="1">ATP binding protein</fullName>
    </submittedName>
</protein>
<sequence length="65" mass="7527">MCLGEDMDEINNGRVAVNSVLQRPRKSIHACLAFPYTYINAILPSVMYIQGKQAPFLFFFDRFHM</sequence>
<dbReference type="EMBL" id="GGEC01018383">
    <property type="protein sequence ID" value="MBW98866.1"/>
    <property type="molecule type" value="Transcribed_RNA"/>
</dbReference>
<organism evidence="1">
    <name type="scientific">Rhizophora mucronata</name>
    <name type="common">Asiatic mangrove</name>
    <dbReference type="NCBI Taxonomy" id="61149"/>
    <lineage>
        <taxon>Eukaryota</taxon>
        <taxon>Viridiplantae</taxon>
        <taxon>Streptophyta</taxon>
        <taxon>Embryophyta</taxon>
        <taxon>Tracheophyta</taxon>
        <taxon>Spermatophyta</taxon>
        <taxon>Magnoliopsida</taxon>
        <taxon>eudicotyledons</taxon>
        <taxon>Gunneridae</taxon>
        <taxon>Pentapetalae</taxon>
        <taxon>rosids</taxon>
        <taxon>fabids</taxon>
        <taxon>Malpighiales</taxon>
        <taxon>Rhizophoraceae</taxon>
        <taxon>Rhizophora</taxon>
    </lineage>
</organism>
<evidence type="ECO:0000313" key="1">
    <source>
        <dbReference type="EMBL" id="MBW98866.1"/>
    </source>
</evidence>
<dbReference type="AlphaFoldDB" id="A0A2P2JZG8"/>
<reference evidence="1" key="1">
    <citation type="submission" date="2018-02" db="EMBL/GenBank/DDBJ databases">
        <title>Rhizophora mucronata_Transcriptome.</title>
        <authorList>
            <person name="Meera S.P."/>
            <person name="Sreeshan A."/>
            <person name="Augustine A."/>
        </authorList>
    </citation>
    <scope>NUCLEOTIDE SEQUENCE</scope>
    <source>
        <tissue evidence="1">Leaf</tissue>
    </source>
</reference>
<proteinExistence type="predicted"/>
<accession>A0A2P2JZG8</accession>
<name>A0A2P2JZG8_RHIMU</name>